<evidence type="ECO:0000313" key="2">
    <source>
        <dbReference type="EMBL" id="EHK47610.1"/>
    </source>
</evidence>
<dbReference type="SUPFAM" id="SSF52540">
    <property type="entry name" value="P-loop containing nucleoside triphosphate hydrolases"/>
    <property type="match status" value="1"/>
</dbReference>
<keyword evidence="3" id="KW-1185">Reference proteome</keyword>
<evidence type="ECO:0000256" key="1">
    <source>
        <dbReference type="SAM" id="MobiDB-lite"/>
    </source>
</evidence>
<protein>
    <recommendedName>
        <fullName evidence="4">NB-ARC domain-containing protein</fullName>
    </recommendedName>
</protein>
<gene>
    <name evidence="2" type="ORF">TRIATDRAFT_93094</name>
</gene>
<dbReference type="STRING" id="452589.G9NNG4"/>
<organism evidence="2 3">
    <name type="scientific">Hypocrea atroviridis (strain ATCC 20476 / IMI 206040)</name>
    <name type="common">Trichoderma atroviride</name>
    <dbReference type="NCBI Taxonomy" id="452589"/>
    <lineage>
        <taxon>Eukaryota</taxon>
        <taxon>Fungi</taxon>
        <taxon>Dikarya</taxon>
        <taxon>Ascomycota</taxon>
        <taxon>Pezizomycotina</taxon>
        <taxon>Sordariomycetes</taxon>
        <taxon>Hypocreomycetidae</taxon>
        <taxon>Hypocreales</taxon>
        <taxon>Hypocreaceae</taxon>
        <taxon>Trichoderma</taxon>
    </lineage>
</organism>
<feature type="region of interest" description="Disordered" evidence="1">
    <location>
        <begin position="123"/>
        <end position="145"/>
    </location>
</feature>
<accession>G9NNG4</accession>
<feature type="compositionally biased region" description="Basic and acidic residues" evidence="1">
    <location>
        <begin position="130"/>
        <end position="143"/>
    </location>
</feature>
<dbReference type="Proteomes" id="UP000005426">
    <property type="component" value="Unassembled WGS sequence"/>
</dbReference>
<dbReference type="InterPro" id="IPR027417">
    <property type="entry name" value="P-loop_NTPase"/>
</dbReference>
<evidence type="ECO:0000313" key="3">
    <source>
        <dbReference type="Proteomes" id="UP000005426"/>
    </source>
</evidence>
<dbReference type="OrthoDB" id="6161812at2759"/>
<evidence type="ECO:0008006" key="4">
    <source>
        <dbReference type="Google" id="ProtNLM"/>
    </source>
</evidence>
<dbReference type="AlphaFoldDB" id="G9NNG4"/>
<name>G9NNG4_HYPAI</name>
<dbReference type="HOGENOM" id="CLU_593201_0_0_1"/>
<sequence>MNAIKPVVEGLKAYTDGLNTLTKNALGLSITWGVIQLILECAGHSYKILGHIAKLIGTRTHTLSLFIEYSKDFIRYPRLDKALVTNFFRGFFWGGKKSRDMEKVMDDLMECFKIVKREVSYAKHQRGHARRQEDHSRRQEDHARHQRNHAIRCEIQTMAAFQGPSKWYMMQEHKGWPDAKMLPLNRRVKYYSRDEEIVKAQHHLSTGHMASDCNIRVCVIHGMFGVGKTQLALEIACQWEGPVFWLNAETPIKLKESLDEIARILRLDVEPGMHGKDLGNLAKQWLATHNGWLLIYDDLTSFDAINALNGCNISAPDIWSLDHRQVSEDLPSWPYERLPREALDQALFNLDPSTLPELGALVILDLPTPLTMWPAEIYEELKSLFDPSSNCLMIDDEGFVAVHPIVKLDIRRRFHLDGIAAQAALDKAKEIQKWFRNTTSLSVKLNARVKAFDGDFAASCH</sequence>
<comment type="caution">
    <text evidence="2">The sequence shown here is derived from an EMBL/GenBank/DDBJ whole genome shotgun (WGS) entry which is preliminary data.</text>
</comment>
<reference evidence="2 3" key="1">
    <citation type="journal article" date="2011" name="Genome Biol.">
        <title>Comparative genome sequence analysis underscores mycoparasitism as the ancestral life style of Trichoderma.</title>
        <authorList>
            <person name="Kubicek C.P."/>
            <person name="Herrera-Estrella A."/>
            <person name="Seidl-Seiboth V."/>
            <person name="Martinez D.A."/>
            <person name="Druzhinina I.S."/>
            <person name="Thon M."/>
            <person name="Zeilinger S."/>
            <person name="Casas-Flores S."/>
            <person name="Horwitz B.A."/>
            <person name="Mukherjee P.K."/>
            <person name="Mukherjee M."/>
            <person name="Kredics L."/>
            <person name="Alcaraz L.D."/>
            <person name="Aerts A."/>
            <person name="Antal Z."/>
            <person name="Atanasova L."/>
            <person name="Cervantes-Badillo M.G."/>
            <person name="Challacombe J."/>
            <person name="Chertkov O."/>
            <person name="McCluskey K."/>
            <person name="Coulpier F."/>
            <person name="Deshpande N."/>
            <person name="von Doehren H."/>
            <person name="Ebbole D.J."/>
            <person name="Esquivel-Naranjo E.U."/>
            <person name="Fekete E."/>
            <person name="Flipphi M."/>
            <person name="Glaser F."/>
            <person name="Gomez-Rodriguez E.Y."/>
            <person name="Gruber S."/>
            <person name="Han C."/>
            <person name="Henrissat B."/>
            <person name="Hermosa R."/>
            <person name="Hernandez-Onate M."/>
            <person name="Karaffa L."/>
            <person name="Kosti I."/>
            <person name="Le Crom S."/>
            <person name="Lindquist E."/>
            <person name="Lucas S."/>
            <person name="Luebeck M."/>
            <person name="Luebeck P.S."/>
            <person name="Margeot A."/>
            <person name="Metz B."/>
            <person name="Misra M."/>
            <person name="Nevalainen H."/>
            <person name="Omann M."/>
            <person name="Packer N."/>
            <person name="Perrone G."/>
            <person name="Uresti-Rivera E.E."/>
            <person name="Salamov A."/>
            <person name="Schmoll M."/>
            <person name="Seiboth B."/>
            <person name="Shapiro H."/>
            <person name="Sukno S."/>
            <person name="Tamayo-Ramos J.A."/>
            <person name="Tisch D."/>
            <person name="Wiest A."/>
            <person name="Wilkinson H.H."/>
            <person name="Zhang M."/>
            <person name="Coutinho P.M."/>
            <person name="Kenerley C.M."/>
            <person name="Monte E."/>
            <person name="Baker S.E."/>
            <person name="Grigoriev I.V."/>
        </authorList>
    </citation>
    <scope>NUCLEOTIDE SEQUENCE [LARGE SCALE GENOMIC DNA]</scope>
    <source>
        <strain evidence="3">ATCC 20476 / IMI 206040</strain>
    </source>
</reference>
<dbReference type="Gene3D" id="3.40.50.300">
    <property type="entry name" value="P-loop containing nucleotide triphosphate hydrolases"/>
    <property type="match status" value="1"/>
</dbReference>
<dbReference type="EMBL" id="ABDG02000020">
    <property type="protein sequence ID" value="EHK47610.1"/>
    <property type="molecule type" value="Genomic_DNA"/>
</dbReference>
<proteinExistence type="predicted"/>